<dbReference type="OrthoDB" id="10073at2157"/>
<evidence type="ECO:0000256" key="10">
    <source>
        <dbReference type="ARBA" id="ARBA00022917"/>
    </source>
</evidence>
<evidence type="ECO:0000256" key="5">
    <source>
        <dbReference type="ARBA" id="ARBA00022598"/>
    </source>
</evidence>
<dbReference type="CDD" id="cd00769">
    <property type="entry name" value="PheRS_beta_core"/>
    <property type="match status" value="1"/>
</dbReference>
<dbReference type="Gene3D" id="3.50.40.10">
    <property type="entry name" value="Phenylalanyl-trna Synthetase, Chain B, domain 3"/>
    <property type="match status" value="1"/>
</dbReference>
<dbReference type="InterPro" id="IPR045060">
    <property type="entry name" value="Phe-tRNA-ligase_IIc_bsu"/>
</dbReference>
<dbReference type="SUPFAM" id="SSF55681">
    <property type="entry name" value="Class II aaRS and biotin synthetases"/>
    <property type="match status" value="1"/>
</dbReference>
<dbReference type="HOGENOM" id="CLU_020279_3_0_2"/>
<feature type="binding site" evidence="12">
    <location>
        <position position="336"/>
    </location>
    <ligand>
        <name>Mg(2+)</name>
        <dbReference type="ChEBI" id="CHEBI:18420"/>
        <note>shared with alpha subunit</note>
    </ligand>
</feature>
<dbReference type="GO" id="GO:0006432">
    <property type="term" value="P:phenylalanyl-tRNA aminoacylation"/>
    <property type="evidence" value="ECO:0007669"/>
    <property type="project" value="UniProtKB-UniRule"/>
</dbReference>
<evidence type="ECO:0000259" key="13">
    <source>
        <dbReference type="PROSITE" id="PS51483"/>
    </source>
</evidence>
<keyword evidence="15" id="KW-1185">Reference proteome</keyword>
<evidence type="ECO:0000256" key="1">
    <source>
        <dbReference type="ARBA" id="ARBA00001946"/>
    </source>
</evidence>
<dbReference type="SUPFAM" id="SSF56037">
    <property type="entry name" value="PheT/TilS domain"/>
    <property type="match status" value="1"/>
</dbReference>
<evidence type="ECO:0000256" key="3">
    <source>
        <dbReference type="ARBA" id="ARBA00007438"/>
    </source>
</evidence>
<dbReference type="InterPro" id="IPR009061">
    <property type="entry name" value="DNA-bd_dom_put_sf"/>
</dbReference>
<dbReference type="GO" id="GO:0000287">
    <property type="term" value="F:magnesium ion binding"/>
    <property type="evidence" value="ECO:0007669"/>
    <property type="project" value="InterPro"/>
</dbReference>
<dbReference type="GO" id="GO:0005524">
    <property type="term" value="F:ATP binding"/>
    <property type="evidence" value="ECO:0007669"/>
    <property type="project" value="UniProtKB-UniRule"/>
</dbReference>
<dbReference type="EC" id="6.1.1.20" evidence="12"/>
<gene>
    <name evidence="12" type="primary">pheT</name>
    <name evidence="14" type="ordered locus">Metin_1118</name>
</gene>
<keyword evidence="6 12" id="KW-0479">Metal-binding</keyword>
<protein>
    <recommendedName>
        <fullName evidence="12">Phenylalanine--tRNA ligase beta subunit</fullName>
        <ecNumber evidence="12">6.1.1.20</ecNumber>
    </recommendedName>
    <alternativeName>
        <fullName evidence="12">Phenylalanyl-tRNA synthetase beta subunit</fullName>
        <shortName evidence="12">PheRS</shortName>
    </alternativeName>
</protein>
<dbReference type="InterPro" id="IPR040659">
    <property type="entry name" value="PhetRS_B1"/>
</dbReference>
<dbReference type="InterPro" id="IPR045864">
    <property type="entry name" value="aa-tRNA-synth_II/BPL/LPL"/>
</dbReference>
<evidence type="ECO:0000313" key="14">
    <source>
        <dbReference type="EMBL" id="ADG13772.1"/>
    </source>
</evidence>
<dbReference type="NCBIfam" id="TIGR00471">
    <property type="entry name" value="pheT_arch"/>
    <property type="match status" value="1"/>
</dbReference>
<organism evidence="14 15">
    <name type="scientific">Methanocaldococcus infernus (strain DSM 11812 / JCM 15783 / ME)</name>
    <dbReference type="NCBI Taxonomy" id="573063"/>
    <lineage>
        <taxon>Archaea</taxon>
        <taxon>Methanobacteriati</taxon>
        <taxon>Methanobacteriota</taxon>
        <taxon>Methanomada group</taxon>
        <taxon>Methanococci</taxon>
        <taxon>Methanococcales</taxon>
        <taxon>Methanocaldococcaceae</taxon>
        <taxon>Methanocaldococcus</taxon>
    </lineage>
</organism>
<evidence type="ECO:0000256" key="2">
    <source>
        <dbReference type="ARBA" id="ARBA00004496"/>
    </source>
</evidence>
<evidence type="ECO:0000256" key="12">
    <source>
        <dbReference type="HAMAP-Rule" id="MF_00284"/>
    </source>
</evidence>
<comment type="similarity">
    <text evidence="3 12">Belongs to the phenylalanyl-tRNA synthetase beta subunit family. Type 2 subfamily.</text>
</comment>
<feature type="binding site" evidence="12">
    <location>
        <position position="335"/>
    </location>
    <ligand>
        <name>Mg(2+)</name>
        <dbReference type="ChEBI" id="CHEBI:18420"/>
        <note>shared with alpha subunit</note>
    </ligand>
</feature>
<dbReference type="InterPro" id="IPR005147">
    <property type="entry name" value="tRNA_synthase_B5-dom"/>
</dbReference>
<dbReference type="GO" id="GO:0004826">
    <property type="term" value="F:phenylalanine-tRNA ligase activity"/>
    <property type="evidence" value="ECO:0007669"/>
    <property type="project" value="UniProtKB-UniRule"/>
</dbReference>
<dbReference type="InterPro" id="IPR022918">
    <property type="entry name" value="Phe_tRNA_ligase_beta2_arc"/>
</dbReference>
<dbReference type="Pfam" id="PF17759">
    <property type="entry name" value="tRNA_synthFbeta"/>
    <property type="match status" value="1"/>
</dbReference>
<reference evidence="14" key="1">
    <citation type="submission" date="2010-04" db="EMBL/GenBank/DDBJ databases">
        <title>Complete sequence of Methanocaldococcus infernus ME.</title>
        <authorList>
            <consortium name="US DOE Joint Genome Institute"/>
            <person name="Lucas S."/>
            <person name="Copeland A."/>
            <person name="Lapidus A."/>
            <person name="Cheng J.-F."/>
            <person name="Bruce D."/>
            <person name="Goodwin L."/>
            <person name="Pitluck S."/>
            <person name="Munk A.C."/>
            <person name="Detter J.C."/>
            <person name="Han C."/>
            <person name="Tapia R."/>
            <person name="Land M."/>
            <person name="Hauser L."/>
            <person name="Kyrpides N."/>
            <person name="Mikhailova N."/>
            <person name="Sieprawska-Lupa M."/>
            <person name="Whitman W.B."/>
            <person name="Woyke T."/>
        </authorList>
    </citation>
    <scope>NUCLEOTIDE SEQUENCE [LARGE SCALE GENOMIC DNA]</scope>
    <source>
        <strain evidence="14">ME</strain>
    </source>
</reference>
<feature type="binding site" evidence="12">
    <location>
        <position position="332"/>
    </location>
    <ligand>
        <name>Mg(2+)</name>
        <dbReference type="ChEBI" id="CHEBI:18420"/>
        <note>shared with alpha subunit</note>
    </ligand>
</feature>
<evidence type="ECO:0000256" key="4">
    <source>
        <dbReference type="ARBA" id="ARBA00022490"/>
    </source>
</evidence>
<comment type="catalytic activity">
    <reaction evidence="12">
        <text>tRNA(Phe) + L-phenylalanine + ATP = L-phenylalanyl-tRNA(Phe) + AMP + diphosphate + H(+)</text>
        <dbReference type="Rhea" id="RHEA:19413"/>
        <dbReference type="Rhea" id="RHEA-COMP:9668"/>
        <dbReference type="Rhea" id="RHEA-COMP:9699"/>
        <dbReference type="ChEBI" id="CHEBI:15378"/>
        <dbReference type="ChEBI" id="CHEBI:30616"/>
        <dbReference type="ChEBI" id="CHEBI:33019"/>
        <dbReference type="ChEBI" id="CHEBI:58095"/>
        <dbReference type="ChEBI" id="CHEBI:78442"/>
        <dbReference type="ChEBI" id="CHEBI:78531"/>
        <dbReference type="ChEBI" id="CHEBI:456215"/>
        <dbReference type="EC" id="6.1.1.20"/>
    </reaction>
</comment>
<keyword evidence="10 12" id="KW-0648">Protein biosynthesis</keyword>
<dbReference type="Proteomes" id="UP000002061">
    <property type="component" value="Chromosome"/>
</dbReference>
<feature type="binding site" evidence="12">
    <location>
        <position position="326"/>
    </location>
    <ligand>
        <name>Mg(2+)</name>
        <dbReference type="ChEBI" id="CHEBI:18420"/>
        <note>shared with alpha subunit</note>
    </ligand>
</feature>
<dbReference type="InterPro" id="IPR004531">
    <property type="entry name" value="Phe-tRNA-synth_IIc_bsu_arc_euk"/>
</dbReference>
<accession>D5VT69</accession>
<dbReference type="Gene3D" id="3.30.930.10">
    <property type="entry name" value="Bira Bifunctional Protein, Domain 2"/>
    <property type="match status" value="1"/>
</dbReference>
<dbReference type="Gene3D" id="3.30.56.10">
    <property type="match status" value="2"/>
</dbReference>
<keyword evidence="9 12" id="KW-0460">Magnesium</keyword>
<dbReference type="PANTHER" id="PTHR10947:SF0">
    <property type="entry name" value="PHENYLALANINE--TRNA LIGASE BETA SUBUNIT"/>
    <property type="match status" value="1"/>
</dbReference>
<dbReference type="GO" id="GO:0009328">
    <property type="term" value="C:phenylalanine-tRNA ligase complex"/>
    <property type="evidence" value="ECO:0007669"/>
    <property type="project" value="TreeGrafter"/>
</dbReference>
<name>D5VT69_METIM</name>
<keyword evidence="7 12" id="KW-0547">Nucleotide-binding</keyword>
<dbReference type="InterPro" id="IPR020825">
    <property type="entry name" value="Phe-tRNA_synthase-like_B3/B4"/>
</dbReference>
<evidence type="ECO:0000256" key="6">
    <source>
        <dbReference type="ARBA" id="ARBA00022723"/>
    </source>
</evidence>
<dbReference type="SMART" id="SM00874">
    <property type="entry name" value="B5"/>
    <property type="match status" value="1"/>
</dbReference>
<dbReference type="SUPFAM" id="SSF46955">
    <property type="entry name" value="Putative DNA-binding domain"/>
    <property type="match status" value="2"/>
</dbReference>
<dbReference type="Pfam" id="PF03483">
    <property type="entry name" value="B3_4"/>
    <property type="match status" value="1"/>
</dbReference>
<evidence type="ECO:0000256" key="9">
    <source>
        <dbReference type="ARBA" id="ARBA00022842"/>
    </source>
</evidence>
<dbReference type="PROSITE" id="PS51483">
    <property type="entry name" value="B5"/>
    <property type="match status" value="1"/>
</dbReference>
<keyword evidence="4 12" id="KW-0963">Cytoplasm</keyword>
<dbReference type="Pfam" id="PF03484">
    <property type="entry name" value="B5"/>
    <property type="match status" value="1"/>
</dbReference>
<comment type="subcellular location">
    <subcellularLocation>
        <location evidence="2 12">Cytoplasm</location>
    </subcellularLocation>
</comment>
<comment type="cofactor">
    <cofactor evidence="1 12">
        <name>Mg(2+)</name>
        <dbReference type="ChEBI" id="CHEBI:18420"/>
    </cofactor>
</comment>
<dbReference type="eggNOG" id="arCOG00412">
    <property type="taxonomic scope" value="Archaea"/>
</dbReference>
<evidence type="ECO:0000256" key="11">
    <source>
        <dbReference type="ARBA" id="ARBA00023146"/>
    </source>
</evidence>
<evidence type="ECO:0000256" key="8">
    <source>
        <dbReference type="ARBA" id="ARBA00022840"/>
    </source>
</evidence>
<dbReference type="FunFam" id="3.30.56.10:FF:000011">
    <property type="entry name" value="Phenylalanine--tRNA ligase beta subunit"/>
    <property type="match status" value="1"/>
</dbReference>
<dbReference type="SMART" id="SM00873">
    <property type="entry name" value="B3_4"/>
    <property type="match status" value="1"/>
</dbReference>
<dbReference type="EMBL" id="CP002009">
    <property type="protein sequence ID" value="ADG13772.1"/>
    <property type="molecule type" value="Genomic_DNA"/>
</dbReference>
<dbReference type="STRING" id="573063.Metin_1118"/>
<evidence type="ECO:0000313" key="15">
    <source>
        <dbReference type="Proteomes" id="UP000002061"/>
    </source>
</evidence>
<feature type="domain" description="B5" evidence="13">
    <location>
        <begin position="273"/>
        <end position="348"/>
    </location>
</feature>
<dbReference type="RefSeq" id="WP_013100517.1">
    <property type="nucleotide sequence ID" value="NC_014122.1"/>
</dbReference>
<dbReference type="GO" id="GO:0003723">
    <property type="term" value="F:RNA binding"/>
    <property type="evidence" value="ECO:0007669"/>
    <property type="project" value="InterPro"/>
</dbReference>
<comment type="subunit">
    <text evidence="12">Tetramer of two alpha and two beta subunits.</text>
</comment>
<dbReference type="PANTHER" id="PTHR10947">
    <property type="entry name" value="PHENYLALANYL-TRNA SYNTHETASE BETA CHAIN AND LEUCINE-RICH REPEAT-CONTAINING PROTEIN 47"/>
    <property type="match status" value="1"/>
</dbReference>
<dbReference type="AlphaFoldDB" id="D5VT69"/>
<keyword evidence="11 12" id="KW-0030">Aminoacyl-tRNA synthetase</keyword>
<dbReference type="InterPro" id="IPR041616">
    <property type="entry name" value="PheRS_beta_core"/>
</dbReference>
<sequence>MPTVNVKKYDLERLVNMPLEDEFIEKTFPMMGIEVENIYEEEGEKIIQFSVNPNRPDYLSSEGLARGFRGFIGIEKGLPKYEVEDSDVKLYSTNKSRPYIALAVVKGIIIDDYVLENLINFQEKLHWVMGRDRKKVAIGIHDFDKVKPPFYYRDVKGDEVKFIPLNSDEEMTPKEILEKHEKGIKYRHLIKDSFPLLEDSEGNILSMPPIINSNLTKVTTETRNLLIDVTGTDKWAVEKTLNIIVTALAERKYAKIHSVEVIYENEKIKYPNLKEEVVEVSPDYINKILGTNLTPGAILNYLRKARMDAQFIENKFKVFVPPYRVDIFGEIDIAEEVAICYGYDKFKGLYPEIATIGSLHPLEKRCDFIRDIMIGLGFYEVINLMLSNEEVLFKNMRLDIKDYIEVLKPASIEHKIVRPFLLPIIMETVRINQHKELPIKIFEIGECINIKDNKIVETKNIAGAIVSNETNFNEIKSYVEALLRELKLTYKIEEYEHPSFIKGRCAKILVDNEEIGYFGEIHPEVLENFEIEFPVTAFEVILK</sequence>
<dbReference type="InterPro" id="IPR005146">
    <property type="entry name" value="B3/B4_tRNA-bd"/>
</dbReference>
<keyword evidence="5 12" id="KW-0436">Ligase</keyword>
<dbReference type="KEGG" id="mif:Metin_1118"/>
<evidence type="ECO:0000256" key="7">
    <source>
        <dbReference type="ARBA" id="ARBA00022741"/>
    </source>
</evidence>
<dbReference type="HAMAP" id="MF_00284">
    <property type="entry name" value="Phe_tRNA_synth_beta2"/>
    <property type="match status" value="1"/>
</dbReference>
<proteinExistence type="inferred from homology"/>
<dbReference type="Pfam" id="PF18262">
    <property type="entry name" value="PhetRS_B1"/>
    <property type="match status" value="1"/>
</dbReference>
<dbReference type="FunFam" id="3.50.40.10:FF:000003">
    <property type="entry name" value="Phenylalanine--tRNA ligase beta subunit"/>
    <property type="match status" value="1"/>
</dbReference>
<dbReference type="GeneID" id="9132135"/>
<keyword evidence="8 12" id="KW-0067">ATP-binding</keyword>